<dbReference type="PATRIC" id="fig|445709.3.peg.2601"/>
<evidence type="ECO:0000313" key="4">
    <source>
        <dbReference type="Proteomes" id="UP000036700"/>
    </source>
</evidence>
<evidence type="ECO:0000256" key="1">
    <source>
        <dbReference type="ARBA" id="ARBA00009226"/>
    </source>
</evidence>
<reference evidence="4" key="1">
    <citation type="submission" date="2015-06" db="EMBL/GenBank/DDBJ databases">
        <authorList>
            <person name="Lim Y.L."/>
            <person name="Ee R."/>
            <person name="Yong D."/>
            <person name="How K.Y."/>
            <person name="Yin W.F."/>
            <person name="Chan K.G."/>
        </authorList>
    </citation>
    <scope>NUCLEOTIDE SEQUENCE [LARGE SCALE GENOMIC DNA]</scope>
    <source>
        <strain evidence="4">DSM 25325</strain>
    </source>
</reference>
<accession>A0A0G3EU25</accession>
<dbReference type="GO" id="GO:0030254">
    <property type="term" value="P:protein secretion by the type III secretion system"/>
    <property type="evidence" value="ECO:0007669"/>
    <property type="project" value="InterPro"/>
</dbReference>
<dbReference type="GO" id="GO:0071978">
    <property type="term" value="P:bacterial-type flagellum-dependent swarming motility"/>
    <property type="evidence" value="ECO:0007669"/>
    <property type="project" value="TreeGrafter"/>
</dbReference>
<dbReference type="Pfam" id="PF01052">
    <property type="entry name" value="FliMN_C"/>
    <property type="match status" value="1"/>
</dbReference>
<dbReference type="InterPro" id="IPR001543">
    <property type="entry name" value="FliN-like_C"/>
</dbReference>
<dbReference type="PANTHER" id="PTHR30034">
    <property type="entry name" value="FLAGELLAR MOTOR SWITCH PROTEIN FLIM"/>
    <property type="match status" value="1"/>
</dbReference>
<dbReference type="OrthoDB" id="8929629at2"/>
<evidence type="ECO:0000313" key="3">
    <source>
        <dbReference type="EMBL" id="AKJ68867.1"/>
    </source>
</evidence>
<dbReference type="AlphaFoldDB" id="A0A0G3EU25"/>
<dbReference type="RefSeq" id="WP_047214764.1">
    <property type="nucleotide sequence ID" value="NZ_CP011568.3"/>
</dbReference>
<dbReference type="Gene3D" id="2.30.330.10">
    <property type="entry name" value="SpoA-like"/>
    <property type="match status" value="2"/>
</dbReference>
<dbReference type="InterPro" id="IPR036429">
    <property type="entry name" value="SpoA-like_sf"/>
</dbReference>
<dbReference type="NCBIfam" id="TIGR02551">
    <property type="entry name" value="SpaO_YscQ"/>
    <property type="match status" value="1"/>
</dbReference>
<dbReference type="PANTHER" id="PTHR30034:SF6">
    <property type="entry name" value="YOP PROTEINS TRANSLOCATION PROTEIN Q"/>
    <property type="match status" value="1"/>
</dbReference>
<dbReference type="GO" id="GO:0050918">
    <property type="term" value="P:positive chemotaxis"/>
    <property type="evidence" value="ECO:0007669"/>
    <property type="project" value="TreeGrafter"/>
</dbReference>
<dbReference type="KEGG" id="ptx:ABW99_12225"/>
<keyword evidence="4" id="KW-1185">Reference proteome</keyword>
<gene>
    <name evidence="3" type="ORF">ABW99_12225</name>
</gene>
<sequence>MRPPDFQNLADAAALPRLSQPVAQTLNRIYAWPDSLACRVRDFLFHCRWDYGARLSQPTCTYRFQCGPATGWILLEAWAERLLIGDAAHPDVPPDLRYALVADALTPWLDALEKLLRRPMELLPPGDAQPPGSPDDVGWLRFHVTRETVIEPGAEGASAPATEAPEDWHCYGALHFDDDRWLSLACAEREPASRPRHRLGSLPVGLVFRLGTTRLSLREMRGIAHGDIVGIEHWVSAGKSLMCKAVLPGEVGRVITGKIGGNQILIEKIQEVSLNEENSIATAEASDAGDSTLKSLDAMEVEVSFELEKRTMTLAELQALREGHIVELEQPLNQSRVHILANGARVGHGHLIAVGNKLGVRVSEFAGTHHAR</sequence>
<feature type="domain" description="Flagellar motor switch protein FliN-like C-terminal" evidence="2">
    <location>
        <begin position="295"/>
        <end position="365"/>
    </location>
</feature>
<comment type="similarity">
    <text evidence="1">Belongs to the FliN/MopA/SpaO family.</text>
</comment>
<organism evidence="3 4">
    <name type="scientific">Pandoraea thiooxydans</name>
    <dbReference type="NCBI Taxonomy" id="445709"/>
    <lineage>
        <taxon>Bacteria</taxon>
        <taxon>Pseudomonadati</taxon>
        <taxon>Pseudomonadota</taxon>
        <taxon>Betaproteobacteria</taxon>
        <taxon>Burkholderiales</taxon>
        <taxon>Burkholderiaceae</taxon>
        <taxon>Pandoraea</taxon>
    </lineage>
</organism>
<proteinExistence type="inferred from homology"/>
<dbReference type="SUPFAM" id="SSF101801">
    <property type="entry name" value="Surface presentation of antigens (SPOA)"/>
    <property type="match status" value="2"/>
</dbReference>
<evidence type="ECO:0000259" key="2">
    <source>
        <dbReference type="Pfam" id="PF01052"/>
    </source>
</evidence>
<dbReference type="Proteomes" id="UP000036700">
    <property type="component" value="Chromosome"/>
</dbReference>
<protein>
    <recommendedName>
        <fullName evidence="2">Flagellar motor switch protein FliN-like C-terminal domain-containing protein</fullName>
    </recommendedName>
</protein>
<dbReference type="InterPro" id="IPR013385">
    <property type="entry name" value="T3SS_SpaO/YscQ/SpaO"/>
</dbReference>
<name>A0A0G3EU25_9BURK</name>
<dbReference type="STRING" id="445709.ABW99_12225"/>
<dbReference type="EMBL" id="CP011568">
    <property type="protein sequence ID" value="AKJ68867.1"/>
    <property type="molecule type" value="Genomic_DNA"/>
</dbReference>